<dbReference type="InterPro" id="IPR037923">
    <property type="entry name" value="HTH-like"/>
</dbReference>
<dbReference type="SMART" id="SM00342">
    <property type="entry name" value="HTH_ARAC"/>
    <property type="match status" value="1"/>
</dbReference>
<dbReference type="InterPro" id="IPR018060">
    <property type="entry name" value="HTH_AraC"/>
</dbReference>
<organism evidence="5 6">
    <name type="scientific">Candidatus Borkfalkia excrementigallinarum</name>
    <dbReference type="NCBI Taxonomy" id="2838506"/>
    <lineage>
        <taxon>Bacteria</taxon>
        <taxon>Bacillati</taxon>
        <taxon>Bacillota</taxon>
        <taxon>Clostridia</taxon>
        <taxon>Christensenellales</taxon>
        <taxon>Christensenellaceae</taxon>
        <taxon>Candidatus Borkfalkia</taxon>
    </lineage>
</organism>
<dbReference type="InterPro" id="IPR003313">
    <property type="entry name" value="AraC-bd"/>
</dbReference>
<dbReference type="Gene3D" id="2.60.120.10">
    <property type="entry name" value="Jelly Rolls"/>
    <property type="match status" value="1"/>
</dbReference>
<evidence type="ECO:0000256" key="1">
    <source>
        <dbReference type="ARBA" id="ARBA00023015"/>
    </source>
</evidence>
<sequence>MKHVQKPSVYLKPTFIPTPLRDALSVDRLYLVHYFAYSKNFRFEGETHDFWEMIYCDSGEAEIQDEETSYQLLQGHAFLHAPNHFHNVKPDHANTNVIVIGFGGQLDALFPAAGKLLEFTPMAKTYIRTILNESRRAFSGPLNRVYQYQMDLKENASPSAMQTIKNCLECLFLTLLEAPAEEPADETQNATARLILKFLNDNIGTKVNMQTLAYKIGYSPAYLQRLFKQATGKSILQYFIGLKIERAKEYISEEKYSFSEIAELLGYDTVQYFSKQFRDITNMSPAAYAKSIRDTGILN</sequence>
<dbReference type="SUPFAM" id="SSF46689">
    <property type="entry name" value="Homeodomain-like"/>
    <property type="match status" value="2"/>
</dbReference>
<dbReference type="PANTHER" id="PTHR43280:SF2">
    <property type="entry name" value="HTH-TYPE TRANSCRIPTIONAL REGULATOR EXSA"/>
    <property type="match status" value="1"/>
</dbReference>
<dbReference type="InterPro" id="IPR014710">
    <property type="entry name" value="RmlC-like_jellyroll"/>
</dbReference>
<name>A0A9D1ZUR8_9FIRM</name>
<protein>
    <submittedName>
        <fullName evidence="5">AraC family transcriptional regulator</fullName>
    </submittedName>
</protein>
<evidence type="ECO:0000313" key="6">
    <source>
        <dbReference type="Proteomes" id="UP000886750"/>
    </source>
</evidence>
<dbReference type="InterPro" id="IPR018062">
    <property type="entry name" value="HTH_AraC-typ_CS"/>
</dbReference>
<feature type="domain" description="HTH araC/xylS-type" evidence="4">
    <location>
        <begin position="193"/>
        <end position="291"/>
    </location>
</feature>
<dbReference type="GO" id="GO:0003700">
    <property type="term" value="F:DNA-binding transcription factor activity"/>
    <property type="evidence" value="ECO:0007669"/>
    <property type="project" value="InterPro"/>
</dbReference>
<evidence type="ECO:0000256" key="2">
    <source>
        <dbReference type="ARBA" id="ARBA00023125"/>
    </source>
</evidence>
<dbReference type="GO" id="GO:0043565">
    <property type="term" value="F:sequence-specific DNA binding"/>
    <property type="evidence" value="ECO:0007669"/>
    <property type="project" value="InterPro"/>
</dbReference>
<dbReference type="Gene3D" id="1.10.10.60">
    <property type="entry name" value="Homeodomain-like"/>
    <property type="match status" value="2"/>
</dbReference>
<evidence type="ECO:0000259" key="4">
    <source>
        <dbReference type="PROSITE" id="PS01124"/>
    </source>
</evidence>
<accession>A0A9D1ZUR8</accession>
<proteinExistence type="predicted"/>
<keyword evidence="2" id="KW-0238">DNA-binding</keyword>
<reference evidence="5" key="1">
    <citation type="journal article" date="2021" name="PeerJ">
        <title>Extensive microbial diversity within the chicken gut microbiome revealed by metagenomics and culture.</title>
        <authorList>
            <person name="Gilroy R."/>
            <person name="Ravi A."/>
            <person name="Getino M."/>
            <person name="Pursley I."/>
            <person name="Horton D.L."/>
            <person name="Alikhan N.F."/>
            <person name="Baker D."/>
            <person name="Gharbi K."/>
            <person name="Hall N."/>
            <person name="Watson M."/>
            <person name="Adriaenssens E.M."/>
            <person name="Foster-Nyarko E."/>
            <person name="Jarju S."/>
            <person name="Secka A."/>
            <person name="Antonio M."/>
            <person name="Oren A."/>
            <person name="Chaudhuri R.R."/>
            <person name="La Ragione R."/>
            <person name="Hildebrand F."/>
            <person name="Pallen M.J."/>
        </authorList>
    </citation>
    <scope>NUCLEOTIDE SEQUENCE</scope>
    <source>
        <strain evidence="5">1345</strain>
    </source>
</reference>
<dbReference type="AlphaFoldDB" id="A0A9D1ZUR8"/>
<dbReference type="Pfam" id="PF12833">
    <property type="entry name" value="HTH_18"/>
    <property type="match status" value="1"/>
</dbReference>
<evidence type="ECO:0000256" key="3">
    <source>
        <dbReference type="ARBA" id="ARBA00023163"/>
    </source>
</evidence>
<reference evidence="5" key="2">
    <citation type="submission" date="2021-04" db="EMBL/GenBank/DDBJ databases">
        <authorList>
            <person name="Gilroy R."/>
        </authorList>
    </citation>
    <scope>NUCLEOTIDE SEQUENCE</scope>
    <source>
        <strain evidence="5">1345</strain>
    </source>
</reference>
<keyword evidence="1" id="KW-0805">Transcription regulation</keyword>
<evidence type="ECO:0000313" key="5">
    <source>
        <dbReference type="EMBL" id="HIY96862.1"/>
    </source>
</evidence>
<dbReference type="Proteomes" id="UP000886750">
    <property type="component" value="Unassembled WGS sequence"/>
</dbReference>
<dbReference type="EMBL" id="DXCQ01000028">
    <property type="protein sequence ID" value="HIY96862.1"/>
    <property type="molecule type" value="Genomic_DNA"/>
</dbReference>
<comment type="caution">
    <text evidence="5">The sequence shown here is derived from an EMBL/GenBank/DDBJ whole genome shotgun (WGS) entry which is preliminary data.</text>
</comment>
<dbReference type="SUPFAM" id="SSF51215">
    <property type="entry name" value="Regulatory protein AraC"/>
    <property type="match status" value="1"/>
</dbReference>
<dbReference type="PANTHER" id="PTHR43280">
    <property type="entry name" value="ARAC-FAMILY TRANSCRIPTIONAL REGULATOR"/>
    <property type="match status" value="1"/>
</dbReference>
<dbReference type="InterPro" id="IPR009057">
    <property type="entry name" value="Homeodomain-like_sf"/>
</dbReference>
<dbReference type="Pfam" id="PF02311">
    <property type="entry name" value="AraC_binding"/>
    <property type="match status" value="1"/>
</dbReference>
<dbReference type="PROSITE" id="PS00041">
    <property type="entry name" value="HTH_ARAC_FAMILY_1"/>
    <property type="match status" value="1"/>
</dbReference>
<keyword evidence="3" id="KW-0804">Transcription</keyword>
<gene>
    <name evidence="5" type="ORF">H9729_04170</name>
</gene>
<dbReference type="PROSITE" id="PS01124">
    <property type="entry name" value="HTH_ARAC_FAMILY_2"/>
    <property type="match status" value="1"/>
</dbReference>